<evidence type="ECO:0000259" key="5">
    <source>
        <dbReference type="Pfam" id="PF24391"/>
    </source>
</evidence>
<keyword evidence="3" id="KW-0067">ATP-binding</keyword>
<dbReference type="OrthoDB" id="9802640at2"/>
<evidence type="ECO:0000313" key="6">
    <source>
        <dbReference type="EMBL" id="RON09274.1"/>
    </source>
</evidence>
<comment type="caution">
    <text evidence="6">The sequence shown here is derived from an EMBL/GenBank/DDBJ whole genome shotgun (WGS) entry which is preliminary data.</text>
</comment>
<dbReference type="InterPro" id="IPR056471">
    <property type="entry name" value="HD-CE"/>
</dbReference>
<dbReference type="GO" id="GO:0005524">
    <property type="term" value="F:ATP binding"/>
    <property type="evidence" value="ECO:0007669"/>
    <property type="project" value="UniProtKB-KW"/>
</dbReference>
<evidence type="ECO:0000256" key="2">
    <source>
        <dbReference type="ARBA" id="ARBA00022741"/>
    </source>
</evidence>
<evidence type="ECO:0000256" key="4">
    <source>
        <dbReference type="ARBA" id="ARBA00023186"/>
    </source>
</evidence>
<dbReference type="GO" id="GO:0051082">
    <property type="term" value="F:unfolded protein binding"/>
    <property type="evidence" value="ECO:0007669"/>
    <property type="project" value="InterPro"/>
</dbReference>
<dbReference type="InterPro" id="IPR036890">
    <property type="entry name" value="HATPase_C_sf"/>
</dbReference>
<name>A0A423H7U3_9PSED</name>
<evidence type="ECO:0000256" key="3">
    <source>
        <dbReference type="ARBA" id="ARBA00022840"/>
    </source>
</evidence>
<keyword evidence="2" id="KW-0547">Nucleotide-binding</keyword>
<feature type="domain" description="HD-CE" evidence="5">
    <location>
        <begin position="40"/>
        <end position="323"/>
    </location>
</feature>
<dbReference type="Gene3D" id="3.30.565.10">
    <property type="entry name" value="Histidine kinase-like ATPase, C-terminal domain"/>
    <property type="match status" value="1"/>
</dbReference>
<dbReference type="AlphaFoldDB" id="A0A423H7U3"/>
<reference evidence="6 7" key="1">
    <citation type="submission" date="2016-10" db="EMBL/GenBank/DDBJ databases">
        <title>Comparative genome analysis of multiple Pseudomonas spp. focuses on biocontrol and plant growth promoting traits.</title>
        <authorList>
            <person name="Tao X.-Y."/>
            <person name="Taylor C.G."/>
        </authorList>
    </citation>
    <scope>NUCLEOTIDE SEQUENCE [LARGE SCALE GENOMIC DNA]</scope>
    <source>
        <strain evidence="6 7">48H11</strain>
    </source>
</reference>
<dbReference type="RefSeq" id="WP_123425003.1">
    <property type="nucleotide sequence ID" value="NZ_MOBJ01000007.1"/>
</dbReference>
<accession>A0A423H7U3</accession>
<dbReference type="Proteomes" id="UP000286071">
    <property type="component" value="Unassembled WGS sequence"/>
</dbReference>
<comment type="similarity">
    <text evidence="1">Belongs to the heat shock protein 90 family.</text>
</comment>
<dbReference type="Pfam" id="PF13589">
    <property type="entry name" value="HATPase_c_3"/>
    <property type="match status" value="1"/>
</dbReference>
<dbReference type="InterPro" id="IPR020575">
    <property type="entry name" value="Hsp90_N"/>
</dbReference>
<proteinExistence type="inferred from homology"/>
<evidence type="ECO:0000313" key="7">
    <source>
        <dbReference type="Proteomes" id="UP000286071"/>
    </source>
</evidence>
<dbReference type="EMBL" id="MOBJ01000007">
    <property type="protein sequence ID" value="RON09274.1"/>
    <property type="molecule type" value="Genomic_DNA"/>
</dbReference>
<organism evidence="6 7">
    <name type="scientific">Pseudomonas brassicacearum</name>
    <dbReference type="NCBI Taxonomy" id="930166"/>
    <lineage>
        <taxon>Bacteria</taxon>
        <taxon>Pseudomonadati</taxon>
        <taxon>Pseudomonadota</taxon>
        <taxon>Gammaproteobacteria</taxon>
        <taxon>Pseudomonadales</taxon>
        <taxon>Pseudomonadaceae</taxon>
        <taxon>Pseudomonas</taxon>
    </lineage>
</organism>
<dbReference type="InterPro" id="IPR001404">
    <property type="entry name" value="Hsp90_fam"/>
</dbReference>
<dbReference type="GO" id="GO:0140662">
    <property type="term" value="F:ATP-dependent protein folding chaperone"/>
    <property type="evidence" value="ECO:0007669"/>
    <property type="project" value="InterPro"/>
</dbReference>
<dbReference type="SUPFAM" id="SSF55874">
    <property type="entry name" value="ATPase domain of HSP90 chaperone/DNA topoisomerase II/histidine kinase"/>
    <property type="match status" value="1"/>
</dbReference>
<sequence length="942" mass="105880">MHLPPRIEELISRDHALNAVVLKALAIVEPWTLDNRTVFFHEYTDHSLKHLTEVLLTAEGLISDESWPHLTAEDGAVIVLSVLLHDCALHISEDGFFSLIGGSYQPAPSRYIQGEIGWPALWDQFLSEARRFDQRKLHALFGNSDPVQDVPSNKLDLTFKHRLLIGEFLRRHHARLAHEIAISGIPGPNSPVALADGEFKDLMDLSGYVARSHNSSIRSAVDVLEPNQRRVHRNCRAPFVMMVLRIADYLQIHSSRAPGQLLRLKSLVSPVSRGEWRKHMSVREINQAHDDPEAIFVDCEPESAVTFLGMRSLLRDIQTELDKSWAVLGEVYGRLPPLNSLGITIRRIRSNLDDPDSFWKKRRPPYLPRDFRFKTASAELMDLLVMPLYGEKPEIGIRELVQNAVDACRERDDLIVKGLVTSTFKPSDDVIVTLSFPEDTNAKLIIEDFGVGMTPDVVDKYLLNIGASFRRSDIWRRNHESSGHSTVHRTGRFGIGLLAAFLLGPEIRVTTRSIYDAEDNAITFSCKQGSESIEVTPCKFHAGTRIEIPLSDEVVAKLIKDDELWDWYCLTSPNVQRILATDTQVNLKQRYVVPECDSPLDSTKWRRITAEGYDDVIWSYETLERWGQPESLVICNGVWVCRSSYKLTPEISNELGTIAARPPSLVVFDADGRFPINLQRDEVATGRTEFERELALDISDYLVTRLIQTFENLNPGITPENVLLSIKPRILGLSSKNEYRSNTAPVVLSKTGIIPTDADLLRAAEVTSIVIDAVNISNKRGAFTSPSFTEWAEHYVAVEGISHTKVSRTNFLRDSIGGFDYHGKSTGFFVPLGVVGRRILVRKTDVAELVTPGNVPRSQWNRLTLEVDLGGWGLWASGIVPALTLDLTSVCAELNDSEAFGITFLYFDSDAKRKETTDTQPSAFAEVWNQLVRSPVLQQRPR</sequence>
<evidence type="ECO:0000256" key="1">
    <source>
        <dbReference type="ARBA" id="ARBA00008239"/>
    </source>
</evidence>
<gene>
    <name evidence="6" type="ORF">BK659_10075</name>
</gene>
<dbReference type="Pfam" id="PF24391">
    <property type="entry name" value="HD-CE"/>
    <property type="match status" value="1"/>
</dbReference>
<dbReference type="PANTHER" id="PTHR11528">
    <property type="entry name" value="HEAT SHOCK PROTEIN 90 FAMILY MEMBER"/>
    <property type="match status" value="1"/>
</dbReference>
<dbReference type="GO" id="GO:0016887">
    <property type="term" value="F:ATP hydrolysis activity"/>
    <property type="evidence" value="ECO:0007669"/>
    <property type="project" value="InterPro"/>
</dbReference>
<dbReference type="PRINTS" id="PR00775">
    <property type="entry name" value="HEATSHOCK90"/>
</dbReference>
<keyword evidence="4" id="KW-0143">Chaperone</keyword>
<protein>
    <recommendedName>
        <fullName evidence="5">HD-CE domain-containing protein</fullName>
    </recommendedName>
</protein>